<proteinExistence type="predicted"/>
<dbReference type="PANTHER" id="PTHR39639">
    <property type="entry name" value="CHROMOSOME 16, WHOLE GENOME SHOTGUN SEQUENCE"/>
    <property type="match status" value="1"/>
</dbReference>
<dbReference type="Pfam" id="PF03235">
    <property type="entry name" value="GmrSD_N"/>
    <property type="match status" value="1"/>
</dbReference>
<evidence type="ECO:0000256" key="1">
    <source>
        <dbReference type="SAM" id="MobiDB-lite"/>
    </source>
</evidence>
<comment type="caution">
    <text evidence="3">The sequence shown here is derived from an EMBL/GenBank/DDBJ whole genome shotgun (WGS) entry which is preliminary data.</text>
</comment>
<feature type="region of interest" description="Disordered" evidence="1">
    <location>
        <begin position="1"/>
        <end position="41"/>
    </location>
</feature>
<reference evidence="3 4" key="1">
    <citation type="submission" date="2022-11" db="EMBL/GenBank/DDBJ databases">
        <title>Minimal conservation of predation-associated metabolite biosynthetic gene clusters underscores biosynthetic potential of Myxococcota including descriptions for ten novel species: Archangium lansinium sp. nov., Myxococcus landrumus sp. nov., Nannocystis bai.</title>
        <authorList>
            <person name="Ahearne A."/>
            <person name="Stevens C."/>
            <person name="Dowd S."/>
        </authorList>
    </citation>
    <scope>NUCLEOTIDE SEQUENCE [LARGE SCALE GENOMIC DNA]</scope>
    <source>
        <strain evidence="3 4">RJM3</strain>
    </source>
</reference>
<keyword evidence="4" id="KW-1185">Reference proteome</keyword>
<evidence type="ECO:0000259" key="2">
    <source>
        <dbReference type="Pfam" id="PF03235"/>
    </source>
</evidence>
<sequence length="425" mass="48341">MARVNPPEEDKIIEEHEENQATGVEAEDEGAGSAKPYDPTKIRVDPKTFSLRQICDMIDDGDLDLAPDFQRNKVWKAREKSRLIESILLRIPLPAFYFSADGDGRLRVVDGLQRLSTVYDFVRGGEDKKGAFALKDLEYLEEGVVDARFDDLDANWKRRIQQTQINVNVIDPQTPSQVKFDIFKRLNTGGTPLKAQEIRHCMSQPRSRDFLKACTGGYRYLRDNGMLPFEEYKALGGVLPKKVYEKANDASVAFGEATDWALSNHLRMADREAILRFCAFRLIRDDLDQYGESNSMDDFLTGTTERLDDKNQITDKDLLELAVDLEHAMRVAQKLFGDRAFRKWRLSEEGKNPINRPLFESWAVVLADSTWEELEPRQASIVKAARKKMTGDARYIDAISAATGDPAKVKLRFEAARKIVKEAKP</sequence>
<dbReference type="Proteomes" id="UP001221411">
    <property type="component" value="Unassembled WGS sequence"/>
</dbReference>
<evidence type="ECO:0000313" key="4">
    <source>
        <dbReference type="Proteomes" id="UP001221411"/>
    </source>
</evidence>
<organism evidence="3 4">
    <name type="scientific">Polyangium mundeleinium</name>
    <dbReference type="NCBI Taxonomy" id="2995306"/>
    <lineage>
        <taxon>Bacteria</taxon>
        <taxon>Pseudomonadati</taxon>
        <taxon>Myxococcota</taxon>
        <taxon>Polyangia</taxon>
        <taxon>Polyangiales</taxon>
        <taxon>Polyangiaceae</taxon>
        <taxon>Polyangium</taxon>
    </lineage>
</organism>
<evidence type="ECO:0000313" key="3">
    <source>
        <dbReference type="EMBL" id="MDC0745659.1"/>
    </source>
</evidence>
<dbReference type="PANTHER" id="PTHR39639:SF1">
    <property type="entry name" value="DUF262 DOMAIN-CONTAINING PROTEIN"/>
    <property type="match status" value="1"/>
</dbReference>
<name>A0ABT5EW57_9BACT</name>
<dbReference type="RefSeq" id="WP_271923409.1">
    <property type="nucleotide sequence ID" value="NZ_JAQNDO010000001.1"/>
</dbReference>
<protein>
    <submittedName>
        <fullName evidence="3">DUF262 domain-containing protein</fullName>
    </submittedName>
</protein>
<dbReference type="InterPro" id="IPR004919">
    <property type="entry name" value="GmrSD_N"/>
</dbReference>
<feature type="domain" description="GmrSD restriction endonucleases N-terminal" evidence="2">
    <location>
        <begin position="54"/>
        <end position="200"/>
    </location>
</feature>
<feature type="compositionally biased region" description="Basic and acidic residues" evidence="1">
    <location>
        <begin position="1"/>
        <end position="14"/>
    </location>
</feature>
<dbReference type="EMBL" id="JAQNDO010000001">
    <property type="protein sequence ID" value="MDC0745659.1"/>
    <property type="molecule type" value="Genomic_DNA"/>
</dbReference>
<accession>A0ABT5EW57</accession>
<gene>
    <name evidence="3" type="ORF">POL67_30285</name>
</gene>